<organism evidence="2 3">
    <name type="scientific">Hamiltosporidium tvaerminnensis</name>
    <dbReference type="NCBI Taxonomy" id="1176355"/>
    <lineage>
        <taxon>Eukaryota</taxon>
        <taxon>Fungi</taxon>
        <taxon>Fungi incertae sedis</taxon>
        <taxon>Microsporidia</taxon>
        <taxon>Dubosqiidae</taxon>
        <taxon>Hamiltosporidium</taxon>
    </lineage>
</organism>
<name>A0A4Q9KT19_9MICR</name>
<evidence type="ECO:0000256" key="1">
    <source>
        <dbReference type="SAM" id="MobiDB-lite"/>
    </source>
</evidence>
<evidence type="ECO:0000313" key="2">
    <source>
        <dbReference type="EMBL" id="TBT97908.1"/>
    </source>
</evidence>
<proteinExistence type="predicted"/>
<dbReference type="AlphaFoldDB" id="A0A4Q9KT19"/>
<accession>A0A4Q9KT19</accession>
<dbReference type="EMBL" id="PITJ01002006">
    <property type="protein sequence ID" value="TBT97908.1"/>
    <property type="molecule type" value="Genomic_DNA"/>
</dbReference>
<sequence length="734" mass="85410">MIHNFNEILKNKKKFKNDKTLTDILRVGCTTKTIDKLSEYTITLEEYETECAPINTQNIYLSTSISYIAYSFDQKSVFIRKRNIPFIKTVIKNNENIFDLQMKEILNSDSIAYLTIIFSNKRICFYKITMENNILIFKEIYSFENETYQVIGTLDNKFYILFKNNNEYNISSLTLTEKDTFLIENILEKNQNKKVNIFLHENTLCVSLENKIHRIEKNSLLDFYGIEGQELFKMEKYVVSVAETLEDILLSLLEIKNNICSYHFEMKIQKSGKFKIFKVDNYLAVWVNSIIYWICVQECKLKIVKCTNFKFVPYSLQIIQENFNFIISLLTNSKQKTEKNENIISHLHFDFINQKEILIVDSHKTSHSNTSLNSRGQKENLIVDSHKTSQSNPSLNTSLNFRGQKENSIVDSHKTSQSNPSLNTSLNSPSNLNFKNNILIPMTSESNDGVKSDLIMEMTKLMDKIYLKMDEDKKEKEMKDKKRIGDWLDKMSNHFNTTLNSVIENAIRREMKGLSNSLKKTISDSFTNYEKNISSSKNRNKEDNSDIVKGIKEVIIERVLPAMEASVEEMRLQVVGEFKSLNPEDFLRERLGKLRFTESPESQLLRLLNEKKTEAASVMALEGDDSLFDYFIENIDLGMLCSLTSGCLISLLERLIGMNKNNIKPKQADFIKCSFVCLEIPDLTENELKNLEFIVACIEDFISQMVVEDKDLRLILITKKNSLYKRSSRRHRYD</sequence>
<feature type="compositionally biased region" description="Low complexity" evidence="1">
    <location>
        <begin position="415"/>
        <end position="428"/>
    </location>
</feature>
<reference evidence="2 3" key="1">
    <citation type="submission" date="2017-12" db="EMBL/GenBank/DDBJ databases">
        <authorList>
            <person name="Pombert J.-F."/>
            <person name="Haag K.L."/>
            <person name="Ebert D."/>
        </authorList>
    </citation>
    <scope>NUCLEOTIDE SEQUENCE [LARGE SCALE GENOMIC DNA]</scope>
    <source>
        <strain evidence="2">FI-OER-3-3</strain>
    </source>
</reference>
<protein>
    <submittedName>
        <fullName evidence="2">Uncharacterized protein</fullName>
    </submittedName>
</protein>
<dbReference type="VEuPathDB" id="MicrosporidiaDB:CWI37_2006p0010"/>
<evidence type="ECO:0000313" key="3">
    <source>
        <dbReference type="Proteomes" id="UP000292362"/>
    </source>
</evidence>
<dbReference type="Proteomes" id="UP000292362">
    <property type="component" value="Unassembled WGS sequence"/>
</dbReference>
<feature type="region of interest" description="Disordered" evidence="1">
    <location>
        <begin position="408"/>
        <end position="428"/>
    </location>
</feature>
<gene>
    <name evidence="2" type="ORF">CWI37_2006p0010</name>
</gene>
<comment type="caution">
    <text evidence="2">The sequence shown here is derived from an EMBL/GenBank/DDBJ whole genome shotgun (WGS) entry which is preliminary data.</text>
</comment>